<evidence type="ECO:0000313" key="1">
    <source>
        <dbReference type="EMBL" id="JAP89869.1"/>
    </source>
</evidence>
<gene>
    <name evidence="1" type="ORF">TPC1_30636</name>
</gene>
<dbReference type="AlphaFoldDB" id="A0A146K2V9"/>
<accession>A0A146K2V9</accession>
<feature type="non-terminal residue" evidence="1">
    <location>
        <position position="1"/>
    </location>
</feature>
<proteinExistence type="predicted"/>
<sequence>KIQPLANPTTCQSCSSKPFAPAGSQFCLDFNLQGYTESHISTKLTPSEQMPCKPGQSLFLNYDKKQYECVLDTVIDYSSEYANESDFDVFCGTGAVYNISMRTCYLSSDNAPPAQGTLSDAEYANLKAAYLSYAMCKSQSSGKACLSLYNLCILQYDFSSQICTLYSSLSALPSDLYRPLFQSAQSLPYVTSSLLHDATQTYVNLVNNTPQLTIQISDLHGNLIYTGNAFSAAFSLCALLKSEQSYEQRYLFKNANYKPKNRLQQFGFANRIFKTNSFQLNEKNFVSDQQPRFSFLVNEREKCGFGRLNSTVFVEVWAKTSNGSLFRVPIYQTAQESDIVTTRATSSCYVLGKLANQSYVNQLKLHFPVDSLKKMLLAPYFTYNLTNLISSQNMFVEDLTAVTARLLLQKQPNQFTFDVQFIKNGTASQIVTFVAIFSVVGILQGMCWMCKAGGDCCYPNCSCNCAMPIQTLKWKKSEETASCSCLHFFESIFYVAGFAGLGCYFYDLSKVLNKILLEDFYQTESYSAVIGQILF</sequence>
<reference evidence="1" key="1">
    <citation type="submission" date="2015-07" db="EMBL/GenBank/DDBJ databases">
        <title>Adaptation to a free-living lifestyle via gene acquisitions in the diplomonad Trepomonas sp. PC1.</title>
        <authorList>
            <person name="Xu F."/>
            <person name="Jerlstrom-Hultqvist J."/>
            <person name="Kolisko M."/>
            <person name="Simpson A.G.B."/>
            <person name="Roger A.J."/>
            <person name="Svard S.G."/>
            <person name="Andersson J.O."/>
        </authorList>
    </citation>
    <scope>NUCLEOTIDE SEQUENCE</scope>
    <source>
        <strain evidence="1">PC1</strain>
    </source>
</reference>
<dbReference type="EMBL" id="GDID01006737">
    <property type="protein sequence ID" value="JAP89869.1"/>
    <property type="molecule type" value="Transcribed_RNA"/>
</dbReference>
<protein>
    <submittedName>
        <fullName evidence="1">Uncharacterized protein</fullName>
    </submittedName>
</protein>
<organism evidence="1">
    <name type="scientific">Trepomonas sp. PC1</name>
    <dbReference type="NCBI Taxonomy" id="1076344"/>
    <lineage>
        <taxon>Eukaryota</taxon>
        <taxon>Metamonada</taxon>
        <taxon>Diplomonadida</taxon>
        <taxon>Hexamitidae</taxon>
        <taxon>Hexamitinae</taxon>
        <taxon>Trepomonas</taxon>
    </lineage>
</organism>
<name>A0A146K2V9_9EUKA</name>
<feature type="non-terminal residue" evidence="1">
    <location>
        <position position="535"/>
    </location>
</feature>